<sequence length="631" mass="69282">MNEKKSVKLTSKKIVGIDLGTTNSVVSVLEGATPNVIANAEGGRTTPSVVAYTADGQSLVGQIAKRQAVVNPENTFYSVKRFIGCKYDEVIDEVGRISYQVKRDESGKIKIYSPLLNKDFSPEEISASILKKLVIDAGKYLQDTITQAIITVPAYFNDSQRLATKDAGVIAGLDVLRILNEPTAAALAYGLEKKKNEVVLIFDLGGGTFDVSILEVGDEVFEVLATSGDTHLGGDDFDQALVRYVISDFKQKEGIDLYKEKQALQRIIEGCEKAKIELSIIQSTRINLPFIYIDGQIPKNIDIQIDRSKFEELTKDLIERCKNPVQKALRDAKLSRSDIDQVILVGGSTRIPAVRELLGKLLEKPLNETVNPDEVVAMGAAVQAGIIAGEITDLILLDVTPLSLGVETMGGLMTTIINRNASIPVKQSELFSTGSDFQEAVEIHVLQGERPFAKDNKSLGIFRLKNIPSAPRGVPKINVTFQLDVDGLLSVSAREETSGQEQSIKIEGASVLARDEVTKMIQEAEKNAKNDKSRKCVVNLSYEIDNLLSKAETFLSLELDEPDAIDYFRELVNEIKESYEVGDFSKICEKLLEECRYAYSILLFEFLQKVVKKEGSGNSSASGQVIDITEV</sequence>
<keyword evidence="2 3" id="KW-0067">ATP-binding</keyword>
<evidence type="ECO:0000256" key="4">
    <source>
        <dbReference type="RuleBase" id="RU003322"/>
    </source>
</evidence>
<dbReference type="Pfam" id="PF00012">
    <property type="entry name" value="HSP70"/>
    <property type="match status" value="1"/>
</dbReference>
<dbReference type="FunFam" id="3.30.420.40:FF:000004">
    <property type="entry name" value="Molecular chaperone DnaK"/>
    <property type="match status" value="1"/>
</dbReference>
<keyword evidence="1 3" id="KW-0547">Nucleotide-binding</keyword>
<keyword evidence="5" id="KW-0934">Plastid</keyword>
<dbReference type="EMBL" id="MH795132">
    <property type="protein sequence ID" value="AYO28733.1"/>
    <property type="molecule type" value="Genomic_DNA"/>
</dbReference>
<dbReference type="PROSITE" id="PS00297">
    <property type="entry name" value="HSP70_1"/>
    <property type="match status" value="1"/>
</dbReference>
<protein>
    <recommendedName>
        <fullName evidence="3">Chaperone protein DnaK</fullName>
    </recommendedName>
    <alternativeName>
        <fullName evidence="3">HSP70</fullName>
    </alternativeName>
    <alternativeName>
        <fullName evidence="3">Heat shock 70 kDa protein</fullName>
    </alternativeName>
    <alternativeName>
        <fullName evidence="3">Heat shock protein 70</fullName>
    </alternativeName>
</protein>
<dbReference type="Gene3D" id="3.30.420.40">
    <property type="match status" value="2"/>
</dbReference>
<evidence type="ECO:0000256" key="2">
    <source>
        <dbReference type="ARBA" id="ARBA00022840"/>
    </source>
</evidence>
<dbReference type="FunFam" id="3.90.640.10:FF:000003">
    <property type="entry name" value="Molecular chaperone DnaK"/>
    <property type="match status" value="1"/>
</dbReference>
<dbReference type="InterPro" id="IPR043129">
    <property type="entry name" value="ATPase_NBD"/>
</dbReference>
<comment type="similarity">
    <text evidence="3 4">Belongs to the heat shock protein 70 family.</text>
</comment>
<dbReference type="PANTHER" id="PTHR19375">
    <property type="entry name" value="HEAT SHOCK PROTEIN 70KDA"/>
    <property type="match status" value="1"/>
</dbReference>
<dbReference type="AlphaFoldDB" id="A0A3G2R092"/>
<geneLocation type="plastid" evidence="5"/>
<dbReference type="InterPro" id="IPR012725">
    <property type="entry name" value="Chaperone_DnaK"/>
</dbReference>
<evidence type="ECO:0000313" key="5">
    <source>
        <dbReference type="EMBL" id="AYO28733.1"/>
    </source>
</evidence>
<dbReference type="CDD" id="cd10234">
    <property type="entry name" value="ASKHA_NBD_HSP70_DnaK-like"/>
    <property type="match status" value="1"/>
</dbReference>
<dbReference type="InterPro" id="IPR018181">
    <property type="entry name" value="Heat_shock_70_CS"/>
</dbReference>
<dbReference type="NCBIfam" id="NF001413">
    <property type="entry name" value="PRK00290.1"/>
    <property type="match status" value="1"/>
</dbReference>
<dbReference type="GO" id="GO:0140662">
    <property type="term" value="F:ATP-dependent protein folding chaperone"/>
    <property type="evidence" value="ECO:0007669"/>
    <property type="project" value="InterPro"/>
</dbReference>
<dbReference type="FunFam" id="2.60.34.10:FF:000014">
    <property type="entry name" value="Chaperone protein DnaK HSP70"/>
    <property type="match status" value="1"/>
</dbReference>
<dbReference type="GO" id="GO:0051082">
    <property type="term" value="F:unfolded protein binding"/>
    <property type="evidence" value="ECO:0007669"/>
    <property type="project" value="InterPro"/>
</dbReference>
<accession>A0A3G2R092</accession>
<reference evidence="5" key="1">
    <citation type="submission" date="2018-08" db="EMBL/GenBank/DDBJ databases">
        <title>Comparative Plastid Genomics of Synurophyceae: Evolutionary Evidence of Lateral Gene Transfer and Inverted Repeat Dynamics.</title>
        <authorList>
            <person name="Kim J.I."/>
            <person name="Shin H."/>
            <person name="Skaloud P."/>
            <person name="Jung J."/>
            <person name="Yoon H.S."/>
            <person name="Archibald J.M."/>
            <person name="Shin W."/>
        </authorList>
    </citation>
    <scope>NUCLEOTIDE SEQUENCE</scope>
    <source>
        <strain evidence="5">CCMP1781</strain>
    </source>
</reference>
<keyword evidence="3" id="KW-0143">Chaperone</keyword>
<comment type="function">
    <text evidence="3">Acts as a chaperone.</text>
</comment>
<evidence type="ECO:0000256" key="3">
    <source>
        <dbReference type="HAMAP-Rule" id="MF_00332"/>
    </source>
</evidence>
<dbReference type="PROSITE" id="PS01036">
    <property type="entry name" value="HSP70_3"/>
    <property type="match status" value="1"/>
</dbReference>
<dbReference type="HAMAP" id="MF_00332">
    <property type="entry name" value="DnaK"/>
    <property type="match status" value="1"/>
</dbReference>
<evidence type="ECO:0000256" key="1">
    <source>
        <dbReference type="ARBA" id="ARBA00022741"/>
    </source>
</evidence>
<dbReference type="SUPFAM" id="SSF53067">
    <property type="entry name" value="Actin-like ATPase domain"/>
    <property type="match status" value="2"/>
</dbReference>
<gene>
    <name evidence="3 5" type="primary">dnaK</name>
</gene>
<keyword evidence="5" id="KW-0346">Stress response</keyword>
<dbReference type="PROSITE" id="PS00329">
    <property type="entry name" value="HSP70_2"/>
    <property type="match status" value="1"/>
</dbReference>
<dbReference type="PRINTS" id="PR00301">
    <property type="entry name" value="HEATSHOCK70"/>
</dbReference>
<organism evidence="5">
    <name type="scientific">Neotessella volvocina</name>
    <dbReference type="NCBI Taxonomy" id="52559"/>
    <lineage>
        <taxon>Eukaryota</taxon>
        <taxon>Sar</taxon>
        <taxon>Stramenopiles</taxon>
        <taxon>Ochrophyta</taxon>
        <taxon>Synurophyceae</taxon>
        <taxon>Synurales</taxon>
        <taxon>Neotessellaceae</taxon>
        <taxon>Neotessella</taxon>
    </lineage>
</organism>
<proteinExistence type="inferred from homology"/>
<dbReference type="InterPro" id="IPR029047">
    <property type="entry name" value="HSP70_peptide-bd_sf"/>
</dbReference>
<dbReference type="Gene3D" id="3.90.640.10">
    <property type="entry name" value="Actin, Chain A, domain 4"/>
    <property type="match status" value="1"/>
</dbReference>
<dbReference type="GO" id="GO:0005524">
    <property type="term" value="F:ATP binding"/>
    <property type="evidence" value="ECO:0007669"/>
    <property type="project" value="UniProtKB-UniRule"/>
</dbReference>
<dbReference type="Gene3D" id="2.60.34.10">
    <property type="entry name" value="Substrate Binding Domain Of DNAk, Chain A, domain 1"/>
    <property type="match status" value="1"/>
</dbReference>
<name>A0A3G2R092_9STRA</name>
<dbReference type="SUPFAM" id="SSF100920">
    <property type="entry name" value="Heat shock protein 70kD (HSP70), peptide-binding domain"/>
    <property type="match status" value="1"/>
</dbReference>
<dbReference type="InterPro" id="IPR013126">
    <property type="entry name" value="Hsp_70_fam"/>
</dbReference>